<keyword evidence="1" id="KW-0812">Transmembrane</keyword>
<keyword evidence="1" id="KW-0472">Membrane</keyword>
<keyword evidence="3" id="KW-1185">Reference proteome</keyword>
<feature type="transmembrane region" description="Helical" evidence="1">
    <location>
        <begin position="97"/>
        <end position="123"/>
    </location>
</feature>
<dbReference type="EMBL" id="JABTTE010000003">
    <property type="protein sequence ID" value="NSL50854.1"/>
    <property type="molecule type" value="Genomic_DNA"/>
</dbReference>
<dbReference type="AlphaFoldDB" id="A0A8J8GBP3"/>
<evidence type="ECO:0000313" key="2">
    <source>
        <dbReference type="EMBL" id="NSL50854.1"/>
    </source>
</evidence>
<keyword evidence="1" id="KW-1133">Transmembrane helix</keyword>
<name>A0A8J8GBP3_9BACI</name>
<evidence type="ECO:0000256" key="1">
    <source>
        <dbReference type="SAM" id="Phobius"/>
    </source>
</evidence>
<feature type="transmembrane region" description="Helical" evidence="1">
    <location>
        <begin position="58"/>
        <end position="76"/>
    </location>
</feature>
<feature type="transmembrane region" description="Helical" evidence="1">
    <location>
        <begin position="135"/>
        <end position="154"/>
    </location>
</feature>
<protein>
    <submittedName>
        <fullName evidence="2">Uncharacterized protein</fullName>
    </submittedName>
</protein>
<accession>A0A8J8GBP3</accession>
<feature type="transmembrane region" description="Helical" evidence="1">
    <location>
        <begin position="7"/>
        <end position="29"/>
    </location>
</feature>
<organism evidence="2 3">
    <name type="scientific">Calidifontibacillus erzurumensis</name>
    <dbReference type="NCBI Taxonomy" id="2741433"/>
    <lineage>
        <taxon>Bacteria</taxon>
        <taxon>Bacillati</taxon>
        <taxon>Bacillota</taxon>
        <taxon>Bacilli</taxon>
        <taxon>Bacillales</taxon>
        <taxon>Bacillaceae</taxon>
        <taxon>Calidifontibacillus/Schinkia group</taxon>
        <taxon>Calidifontibacillus</taxon>
    </lineage>
</organism>
<dbReference type="RefSeq" id="WP_173730061.1">
    <property type="nucleotide sequence ID" value="NZ_JABTTE010000003.1"/>
</dbReference>
<comment type="caution">
    <text evidence="2">The sequence shown here is derived from an EMBL/GenBank/DDBJ whole genome shotgun (WGS) entry which is preliminary data.</text>
</comment>
<sequence length="155" mass="17184">MKKWKSFIFTTLISITIFIGLSFIAQPIIADKYRYDEHLTEHVYEHKKEDAIEEGGELLGWGAVIAVAGAGIILPLRRSSRSLMTKFPNTKKLLQSALKLFGKTHIFIGALAITLSVVHGLIMFVHEEEFGFREVAGTTSIGLMSIAAIFGLFLS</sequence>
<proteinExistence type="predicted"/>
<dbReference type="Proteomes" id="UP000625804">
    <property type="component" value="Unassembled WGS sequence"/>
</dbReference>
<evidence type="ECO:0000313" key="3">
    <source>
        <dbReference type="Proteomes" id="UP000625804"/>
    </source>
</evidence>
<reference evidence="2" key="1">
    <citation type="submission" date="2020-06" db="EMBL/GenBank/DDBJ databases">
        <title>A novel thermopfilic bacterium from Erzurum, Turkey.</title>
        <authorList>
            <person name="Adiguzel A."/>
            <person name="Ay H."/>
            <person name="Baltaci M.O."/>
        </authorList>
    </citation>
    <scope>NUCLEOTIDE SEQUENCE</scope>
    <source>
        <strain evidence="2">P2</strain>
    </source>
</reference>
<gene>
    <name evidence="2" type="ORF">HR057_03625</name>
</gene>